<proteinExistence type="predicted"/>
<evidence type="ECO:0008006" key="3">
    <source>
        <dbReference type="Google" id="ProtNLM"/>
    </source>
</evidence>
<dbReference type="Proteomes" id="UP000306340">
    <property type="component" value="Unassembled WGS sequence"/>
</dbReference>
<comment type="caution">
    <text evidence="1">The sequence shown here is derived from an EMBL/GenBank/DDBJ whole genome shotgun (WGS) entry which is preliminary data.</text>
</comment>
<dbReference type="EMBL" id="SWAU01000024">
    <property type="protein sequence ID" value="TKA97739.1"/>
    <property type="molecule type" value="Genomic_DNA"/>
</dbReference>
<evidence type="ECO:0000313" key="1">
    <source>
        <dbReference type="EMBL" id="TKA97739.1"/>
    </source>
</evidence>
<reference evidence="1 2" key="1">
    <citation type="submission" date="2019-04" db="EMBL/GenBank/DDBJ databases">
        <title>Crypto-aerobic microbial life in anoxic (sulfidic) marine sediments.</title>
        <authorList>
            <person name="Bhattacharya S."/>
            <person name="Roy C."/>
            <person name="Mondal N."/>
            <person name="Sarkar J."/>
            <person name="Mandal S."/>
            <person name="Rameez M.J."/>
            <person name="Ghosh W."/>
        </authorList>
    </citation>
    <scope>NUCLEOTIDE SEQUENCE [LARGE SCALE GENOMIC DNA]</scope>
    <source>
        <strain evidence="1 2">SBBC</strain>
    </source>
</reference>
<accession>A0A4U0Z333</accession>
<dbReference type="RefSeq" id="WP_136791474.1">
    <property type="nucleotide sequence ID" value="NZ_SWAU01000024.1"/>
</dbReference>
<organism evidence="1 2">
    <name type="scientific">Cereibacter changlensis</name>
    <dbReference type="NCBI Taxonomy" id="402884"/>
    <lineage>
        <taxon>Bacteria</taxon>
        <taxon>Pseudomonadati</taxon>
        <taxon>Pseudomonadota</taxon>
        <taxon>Alphaproteobacteria</taxon>
        <taxon>Rhodobacterales</taxon>
        <taxon>Paracoccaceae</taxon>
        <taxon>Cereibacter</taxon>
    </lineage>
</organism>
<name>A0A4U0Z333_9RHOB</name>
<protein>
    <recommendedName>
        <fullName evidence="3">Sensor histidine kinase</fullName>
    </recommendedName>
</protein>
<sequence>MIIEEVNDGAVRSGNAIRSGPTIHLDARTAGKLALTLRELANNARRYGALPAPDGALRIDWVCY</sequence>
<gene>
    <name evidence="1" type="ORF">FAZ78_04395</name>
</gene>
<evidence type="ECO:0000313" key="2">
    <source>
        <dbReference type="Proteomes" id="UP000306340"/>
    </source>
</evidence>
<dbReference type="AlphaFoldDB" id="A0A4U0Z333"/>